<keyword evidence="4" id="KW-1185">Reference proteome</keyword>
<feature type="transmembrane region" description="Helical" evidence="1">
    <location>
        <begin position="40"/>
        <end position="58"/>
    </location>
</feature>
<accession>A0A363UNT0</accession>
<keyword evidence="1" id="KW-1133">Transmembrane helix</keyword>
<name>A0A363UNT0_9GAMM</name>
<evidence type="ECO:0000313" key="3">
    <source>
        <dbReference type="EMBL" id="PWN57092.1"/>
    </source>
</evidence>
<proteinExistence type="predicted"/>
<dbReference type="Proteomes" id="UP000251800">
    <property type="component" value="Unassembled WGS sequence"/>
</dbReference>
<evidence type="ECO:0000313" key="4">
    <source>
        <dbReference type="Proteomes" id="UP000251800"/>
    </source>
</evidence>
<protein>
    <submittedName>
        <fullName evidence="3">DUF58 domain-containing protein</fullName>
    </submittedName>
</protein>
<feature type="domain" description="DUF58" evidence="2">
    <location>
        <begin position="223"/>
        <end position="267"/>
    </location>
</feature>
<sequence>MAWNPVRGINRRIEQWVTTRVQRLPGPVAIRRQRIYILPTRQGVVFGVMTFALLLGSMNYSNSLGFALTFLLAGLGLVCMHHTHGNLVNLRISARGSTPVFAGETLRFVVAIHNPSRRPRHVIGTGLRQGEWSDHWVDVPAGADVATGLDVPAPRRGRIPAPRFAVSTRFPLGLFYAWTWLELDQSGIAYPKPLGASLPATLEGDEGADHSSQQTGNDDFAGVRDYHRGDALSAIHWKVTARTGELVVKQFAQARRDEIVLHFDRLTAPDPEQRLSQLARWVLDATERGLSWSLVLPDQRVPAGSGPDHCARCLTALALFQSSSAVAS</sequence>
<reference evidence="3 4" key="1">
    <citation type="submission" date="2018-05" db="EMBL/GenBank/DDBJ databases">
        <title>Abyssibacter profundi OUC007T gen. nov., sp. nov, a marine bacterium isolated from seawater of the Mariana Trench.</title>
        <authorList>
            <person name="Zhou S."/>
        </authorList>
    </citation>
    <scope>NUCLEOTIDE SEQUENCE [LARGE SCALE GENOMIC DNA]</scope>
    <source>
        <strain evidence="3 4">OUC007</strain>
    </source>
</reference>
<dbReference type="AlphaFoldDB" id="A0A363UNT0"/>
<organism evidence="3 4">
    <name type="scientific">Abyssibacter profundi</name>
    <dbReference type="NCBI Taxonomy" id="2182787"/>
    <lineage>
        <taxon>Bacteria</taxon>
        <taxon>Pseudomonadati</taxon>
        <taxon>Pseudomonadota</taxon>
        <taxon>Gammaproteobacteria</taxon>
        <taxon>Chromatiales</taxon>
        <taxon>Oceanococcaceae</taxon>
        <taxon>Abyssibacter</taxon>
    </lineage>
</organism>
<dbReference type="PANTHER" id="PTHR34351">
    <property type="entry name" value="SLR1927 PROTEIN-RELATED"/>
    <property type="match status" value="1"/>
</dbReference>
<dbReference type="RefSeq" id="WP_109719172.1">
    <property type="nucleotide sequence ID" value="NZ_QEQK01000003.1"/>
</dbReference>
<comment type="caution">
    <text evidence="3">The sequence shown here is derived from an EMBL/GenBank/DDBJ whole genome shotgun (WGS) entry which is preliminary data.</text>
</comment>
<gene>
    <name evidence="3" type="ORF">DEH80_03935</name>
</gene>
<keyword evidence="1" id="KW-0812">Transmembrane</keyword>
<evidence type="ECO:0000256" key="1">
    <source>
        <dbReference type="SAM" id="Phobius"/>
    </source>
</evidence>
<dbReference type="EMBL" id="QEQK01000003">
    <property type="protein sequence ID" value="PWN57092.1"/>
    <property type="molecule type" value="Genomic_DNA"/>
</dbReference>
<dbReference type="PANTHER" id="PTHR34351:SF1">
    <property type="entry name" value="SLR1927 PROTEIN"/>
    <property type="match status" value="1"/>
</dbReference>
<keyword evidence="1" id="KW-0472">Membrane</keyword>
<dbReference type="InterPro" id="IPR002881">
    <property type="entry name" value="DUF58"/>
</dbReference>
<dbReference type="Pfam" id="PF01882">
    <property type="entry name" value="DUF58"/>
    <property type="match status" value="1"/>
</dbReference>
<dbReference type="OrthoDB" id="5298497at2"/>
<evidence type="ECO:0000259" key="2">
    <source>
        <dbReference type="Pfam" id="PF01882"/>
    </source>
</evidence>